<proteinExistence type="predicted"/>
<accession>A0ABQ9YP38</accession>
<dbReference type="Proteomes" id="UP001234178">
    <property type="component" value="Unassembled WGS sequence"/>
</dbReference>
<evidence type="ECO:0000256" key="1">
    <source>
        <dbReference type="SAM" id="Phobius"/>
    </source>
</evidence>
<comment type="caution">
    <text evidence="2">The sequence shown here is derived from an EMBL/GenBank/DDBJ whole genome shotgun (WGS) entry which is preliminary data.</text>
</comment>
<reference evidence="2 3" key="1">
    <citation type="journal article" date="2023" name="Nucleic Acids Res.">
        <title>The hologenome of Daphnia magna reveals possible DNA methylation and microbiome-mediated evolution of the host genome.</title>
        <authorList>
            <person name="Chaturvedi A."/>
            <person name="Li X."/>
            <person name="Dhandapani V."/>
            <person name="Marshall H."/>
            <person name="Kissane S."/>
            <person name="Cuenca-Cambronero M."/>
            <person name="Asole G."/>
            <person name="Calvet F."/>
            <person name="Ruiz-Romero M."/>
            <person name="Marangio P."/>
            <person name="Guigo R."/>
            <person name="Rago D."/>
            <person name="Mirbahai L."/>
            <person name="Eastwood N."/>
            <person name="Colbourne J.K."/>
            <person name="Zhou J."/>
            <person name="Mallon E."/>
            <person name="Orsini L."/>
        </authorList>
    </citation>
    <scope>NUCLEOTIDE SEQUENCE [LARGE SCALE GENOMIC DNA]</scope>
    <source>
        <strain evidence="2">LRV0_1</strain>
    </source>
</reference>
<name>A0ABQ9YP38_9CRUS</name>
<evidence type="ECO:0000313" key="2">
    <source>
        <dbReference type="EMBL" id="KAK4002337.1"/>
    </source>
</evidence>
<feature type="transmembrane region" description="Helical" evidence="1">
    <location>
        <begin position="14"/>
        <end position="34"/>
    </location>
</feature>
<evidence type="ECO:0000313" key="3">
    <source>
        <dbReference type="Proteomes" id="UP001234178"/>
    </source>
</evidence>
<sequence>MALTNEMLIHSPNASITIVFFHFLFNLVVYRWTLDDRSDFRHLSTIENDDKQQMMDTAE</sequence>
<protein>
    <submittedName>
        <fullName evidence="2">Uncharacterized protein</fullName>
    </submittedName>
</protein>
<keyword evidence="1" id="KW-0472">Membrane</keyword>
<keyword evidence="3" id="KW-1185">Reference proteome</keyword>
<dbReference type="EMBL" id="JAOYFB010000001">
    <property type="protein sequence ID" value="KAK4002337.1"/>
    <property type="molecule type" value="Genomic_DNA"/>
</dbReference>
<keyword evidence="1" id="KW-1133">Transmembrane helix</keyword>
<gene>
    <name evidence="2" type="ORF">OUZ56_004172</name>
</gene>
<keyword evidence="1" id="KW-0812">Transmembrane</keyword>
<organism evidence="2 3">
    <name type="scientific">Daphnia magna</name>
    <dbReference type="NCBI Taxonomy" id="35525"/>
    <lineage>
        <taxon>Eukaryota</taxon>
        <taxon>Metazoa</taxon>
        <taxon>Ecdysozoa</taxon>
        <taxon>Arthropoda</taxon>
        <taxon>Crustacea</taxon>
        <taxon>Branchiopoda</taxon>
        <taxon>Diplostraca</taxon>
        <taxon>Cladocera</taxon>
        <taxon>Anomopoda</taxon>
        <taxon>Daphniidae</taxon>
        <taxon>Daphnia</taxon>
    </lineage>
</organism>